<dbReference type="FunFam" id="3.30.1490.110:FF:000001">
    <property type="entry name" value="Cell division protein FtsA"/>
    <property type="match status" value="1"/>
</dbReference>
<dbReference type="Gene3D" id="3.30.420.40">
    <property type="match status" value="2"/>
</dbReference>
<dbReference type="Pfam" id="PF14450">
    <property type="entry name" value="FtsA"/>
    <property type="match status" value="1"/>
</dbReference>
<organism evidence="8 9">
    <name type="scientific">Bdellovibrio bacteriovorus</name>
    <dbReference type="NCBI Taxonomy" id="959"/>
    <lineage>
        <taxon>Bacteria</taxon>
        <taxon>Pseudomonadati</taxon>
        <taxon>Bdellovibrionota</taxon>
        <taxon>Bdellovibrionia</taxon>
        <taxon>Bdellovibrionales</taxon>
        <taxon>Pseudobdellovibrionaceae</taxon>
        <taxon>Bdellovibrio</taxon>
    </lineage>
</organism>
<evidence type="ECO:0000259" key="7">
    <source>
        <dbReference type="SMART" id="SM00842"/>
    </source>
</evidence>
<name>A0A150WNZ9_BDEBC</name>
<evidence type="ECO:0000256" key="5">
    <source>
        <dbReference type="HAMAP-Rule" id="MF_02033"/>
    </source>
</evidence>
<dbReference type="OrthoDB" id="5288225at2"/>
<dbReference type="EMBL" id="LUKE01000001">
    <property type="protein sequence ID" value="KYG66054.1"/>
    <property type="molecule type" value="Genomic_DNA"/>
</dbReference>
<dbReference type="GO" id="GO:0009898">
    <property type="term" value="C:cytoplasmic side of plasma membrane"/>
    <property type="evidence" value="ECO:0007669"/>
    <property type="project" value="UniProtKB-UniRule"/>
</dbReference>
<proteinExistence type="inferred from homology"/>
<dbReference type="InterPro" id="IPR003494">
    <property type="entry name" value="SHS2_FtsA"/>
</dbReference>
<evidence type="ECO:0000256" key="3">
    <source>
        <dbReference type="ARBA" id="ARBA00023136"/>
    </source>
</evidence>
<dbReference type="CDD" id="cd24048">
    <property type="entry name" value="ASKHA_NBD_FtsA"/>
    <property type="match status" value="1"/>
</dbReference>
<evidence type="ECO:0000256" key="6">
    <source>
        <dbReference type="PIRNR" id="PIRNR003101"/>
    </source>
</evidence>
<evidence type="ECO:0000256" key="4">
    <source>
        <dbReference type="ARBA" id="ARBA00023306"/>
    </source>
</evidence>
<dbReference type="SUPFAM" id="SSF53067">
    <property type="entry name" value="Actin-like ATPase domain"/>
    <property type="match status" value="2"/>
</dbReference>
<sequence length="416" mass="43750">MSTSKPKAPVLAGLDIGSTKVSFVIGTVTTEGKIEIAGVGTAPNTGIRQGVVINIEATTESIKKAKEEAELMSGYSVSEVWVGVAGTHITSFDSKGMVAIKNREVTASEIERVIDAAKAVAVPADRTVLHVLPREFKVDGQDGITDPIGMSGIRLEANVHIVTGSQSAINNSVKCVEKAGLKIAGLVLSQLASATAVISNDEKNLGVCVVDMGGGACNALYFVNGSVAHSSTIPVGGQHFTHDVAVGLRTPQFAAEDLKKKYGCAMASMVNETETIEVEGVGGRKSRVIPRKDLADVIEARAEEVLNLIANDLRMSGLMPLLGSGIVLTGGASQLDGLVEMGEFIFDIPVRRGSPREIGGLTDVVKSGEFSAVVGLMLYALSQRKDLGLGHQHEVNISESFDGFTKKIKDFFGQIF</sequence>
<dbReference type="InterPro" id="IPR043129">
    <property type="entry name" value="ATPase_NBD"/>
</dbReference>
<comment type="caution">
    <text evidence="8">The sequence shown here is derived from an EMBL/GenBank/DDBJ whole genome shotgun (WGS) entry which is preliminary data.</text>
</comment>
<dbReference type="Gene3D" id="3.30.1490.110">
    <property type="match status" value="1"/>
</dbReference>
<dbReference type="RefSeq" id="WP_061833620.1">
    <property type="nucleotide sequence ID" value="NZ_LUKE01000001.1"/>
</dbReference>
<dbReference type="NCBIfam" id="TIGR01174">
    <property type="entry name" value="ftsA"/>
    <property type="match status" value="1"/>
</dbReference>
<dbReference type="AlphaFoldDB" id="A0A150WNZ9"/>
<comment type="subunit">
    <text evidence="5">Self-interacts. Interacts with FtsZ.</text>
</comment>
<evidence type="ECO:0000313" key="8">
    <source>
        <dbReference type="EMBL" id="KYG66054.1"/>
    </source>
</evidence>
<dbReference type="PIRSF" id="PIRSF003101">
    <property type="entry name" value="FtsA"/>
    <property type="match status" value="1"/>
</dbReference>
<dbReference type="GO" id="GO:0032153">
    <property type="term" value="C:cell division site"/>
    <property type="evidence" value="ECO:0007669"/>
    <property type="project" value="UniProtKB-UniRule"/>
</dbReference>
<gene>
    <name evidence="5" type="primary">ftsA</name>
    <name evidence="8" type="ORF">AZI86_03025</name>
</gene>
<keyword evidence="9" id="KW-1185">Reference proteome</keyword>
<keyword evidence="2 5" id="KW-0132">Cell division</keyword>
<accession>A0A150WNZ9</accession>
<protein>
    <recommendedName>
        <fullName evidence="5 6">Cell division protein FtsA</fullName>
    </recommendedName>
</protein>
<evidence type="ECO:0000256" key="1">
    <source>
        <dbReference type="ARBA" id="ARBA00022475"/>
    </source>
</evidence>
<comment type="function">
    <text evidence="5 6">Cell division protein that is involved in the assembly of the Z ring. May serve as a membrane anchor for the Z ring.</text>
</comment>
<dbReference type="InterPro" id="IPR020823">
    <property type="entry name" value="Cell_div_FtsA"/>
</dbReference>
<dbReference type="Proteomes" id="UP000075320">
    <property type="component" value="Unassembled WGS sequence"/>
</dbReference>
<dbReference type="InterPro" id="IPR050696">
    <property type="entry name" value="FtsA/MreB"/>
</dbReference>
<dbReference type="PANTHER" id="PTHR32432">
    <property type="entry name" value="CELL DIVISION PROTEIN FTSA-RELATED"/>
    <property type="match status" value="1"/>
</dbReference>
<comment type="subcellular location">
    <subcellularLocation>
        <location evidence="5">Cell membrane</location>
        <topology evidence="5">Peripheral membrane protein</topology>
        <orientation evidence="5">Cytoplasmic side</orientation>
    </subcellularLocation>
    <text evidence="5">Localizes to the Z ring in an FtsZ-dependent manner. Targeted to the membrane through a conserved C-terminal amphipathic helix.</text>
</comment>
<dbReference type="Pfam" id="PF02491">
    <property type="entry name" value="SHS2_FTSA"/>
    <property type="match status" value="1"/>
</dbReference>
<keyword evidence="4 5" id="KW-0131">Cell cycle</keyword>
<dbReference type="SMART" id="SM00842">
    <property type="entry name" value="FtsA"/>
    <property type="match status" value="1"/>
</dbReference>
<evidence type="ECO:0000256" key="2">
    <source>
        <dbReference type="ARBA" id="ARBA00022618"/>
    </source>
</evidence>
<feature type="domain" description="SHS2" evidence="7">
    <location>
        <begin position="11"/>
        <end position="197"/>
    </location>
</feature>
<keyword evidence="3 5" id="KW-0472">Membrane</keyword>
<keyword evidence="1 5" id="KW-1003">Cell membrane</keyword>
<reference evidence="8 9" key="1">
    <citation type="submission" date="2016-03" db="EMBL/GenBank/DDBJ databases">
        <authorList>
            <person name="Ploux O."/>
        </authorList>
    </citation>
    <scope>NUCLEOTIDE SEQUENCE [LARGE SCALE GENOMIC DNA]</scope>
    <source>
        <strain evidence="8 9">R0</strain>
    </source>
</reference>
<dbReference type="GO" id="GO:0043093">
    <property type="term" value="P:FtsZ-dependent cytokinesis"/>
    <property type="evidence" value="ECO:0007669"/>
    <property type="project" value="UniProtKB-UniRule"/>
</dbReference>
<evidence type="ECO:0000313" key="9">
    <source>
        <dbReference type="Proteomes" id="UP000075320"/>
    </source>
</evidence>
<comment type="similarity">
    <text evidence="5 6">Belongs to the FtsA/MreB family.</text>
</comment>
<dbReference type="HAMAP" id="MF_02033">
    <property type="entry name" value="FtsA"/>
    <property type="match status" value="1"/>
</dbReference>
<dbReference type="PANTHER" id="PTHR32432:SF4">
    <property type="entry name" value="CELL DIVISION PROTEIN FTSA"/>
    <property type="match status" value="1"/>
</dbReference>